<reference evidence="4" key="1">
    <citation type="submission" date="2023-08" db="EMBL/GenBank/DDBJ databases">
        <authorList>
            <person name="Chen Y."/>
            <person name="Shah S."/>
            <person name="Dougan E. K."/>
            <person name="Thang M."/>
            <person name="Chan C."/>
        </authorList>
    </citation>
    <scope>NUCLEOTIDE SEQUENCE</scope>
</reference>
<sequence length="664" mass="73670">MWPDDRLRTETHPLLRLSGSASLGEVLATLQPCVADWSRRPQLATQVLSRLARRADVVLARQLLVAMRQAHLEVNVIHYNAAINACHMCHNGDMALGLLQSMGEATIHPDTTSYNTAISACEKEGRWQLALALLWESVRRQLVPDIISYNSTISACEKDGQWQQALHLLHTMSTQLQPDVVSFSASLSTCARASRWQLALQHLRWMQRAQVCPNVVTFSASITACQKGQNLDLSLHFLSMMSQVKIQLNEVACTSAIGACALEEGWWLATCLLRSMEARALRATIVSYGAALKASRWWLSGALLRHAQRRELQSNCVAWTAAAATAEKVGQWQVAEGMLGHSLLSSVQPDLDFRTVCVSAMEKQWGRALSHLGELRGSGLEPDLAAHNSVLSACDKSAQWPKSIDFLHYAQHRGFEPDHVSSGAAVSGCAKGWNWRCAVRLLTWLRCRLLDTEDCIYSAAISACEGAQHELTPDAAGRTKLALRDAWWGTLGWEWPVLCDPDWELVEEEAAMAFDEFPEEKLSWAARVTCGQTKAAAPKMTTAATPERAAHPAEAPQDGHESGDGADVDPKELARETRSRHVAKGGQTLRGNAKVQWVTVVAQEESDTSHLQMLRQMPIREPKVQQKPFKKEKNSKDRDKDMIQNKKQTNRMDIREGLKLMGFA</sequence>
<organism evidence="4 5">
    <name type="scientific">Effrenium voratum</name>
    <dbReference type="NCBI Taxonomy" id="2562239"/>
    <lineage>
        <taxon>Eukaryota</taxon>
        <taxon>Sar</taxon>
        <taxon>Alveolata</taxon>
        <taxon>Dinophyceae</taxon>
        <taxon>Suessiales</taxon>
        <taxon>Symbiodiniaceae</taxon>
        <taxon>Effrenium</taxon>
    </lineage>
</organism>
<feature type="compositionally biased region" description="Basic and acidic residues" evidence="3">
    <location>
        <begin position="557"/>
        <end position="569"/>
    </location>
</feature>
<accession>A0AA36NBA7</accession>
<keyword evidence="1" id="KW-0677">Repeat</keyword>
<evidence type="ECO:0000313" key="4">
    <source>
        <dbReference type="EMBL" id="CAJ1400912.1"/>
    </source>
</evidence>
<protein>
    <recommendedName>
        <fullName evidence="6">Pentatricopeptide repeat-containing protein, chloroplastic</fullName>
    </recommendedName>
</protein>
<dbReference type="Proteomes" id="UP001178507">
    <property type="component" value="Unassembled WGS sequence"/>
</dbReference>
<feature type="region of interest" description="Disordered" evidence="3">
    <location>
        <begin position="618"/>
        <end position="664"/>
    </location>
</feature>
<gene>
    <name evidence="4" type="ORF">EVOR1521_LOCUS24153</name>
</gene>
<dbReference type="EMBL" id="CAUJNA010003391">
    <property type="protein sequence ID" value="CAJ1400912.1"/>
    <property type="molecule type" value="Genomic_DNA"/>
</dbReference>
<dbReference type="AlphaFoldDB" id="A0AA36NBA7"/>
<feature type="repeat" description="PPR" evidence="2">
    <location>
        <begin position="145"/>
        <end position="175"/>
    </location>
</feature>
<feature type="region of interest" description="Disordered" evidence="3">
    <location>
        <begin position="537"/>
        <end position="569"/>
    </location>
</feature>
<dbReference type="InterPro" id="IPR002885">
    <property type="entry name" value="PPR_rpt"/>
</dbReference>
<dbReference type="InterPro" id="IPR011990">
    <property type="entry name" value="TPR-like_helical_dom_sf"/>
</dbReference>
<feature type="compositionally biased region" description="Low complexity" evidence="3">
    <location>
        <begin position="537"/>
        <end position="546"/>
    </location>
</feature>
<evidence type="ECO:0000313" key="5">
    <source>
        <dbReference type="Proteomes" id="UP001178507"/>
    </source>
</evidence>
<dbReference type="PANTHER" id="PTHR47936:SF1">
    <property type="entry name" value="PENTATRICOPEPTIDE REPEAT-CONTAINING PROTEIN GUN1, CHLOROPLASTIC"/>
    <property type="match status" value="1"/>
</dbReference>
<dbReference type="GO" id="GO:0009507">
    <property type="term" value="C:chloroplast"/>
    <property type="evidence" value="ECO:0007669"/>
    <property type="project" value="TreeGrafter"/>
</dbReference>
<dbReference type="Pfam" id="PF13812">
    <property type="entry name" value="PPR_3"/>
    <property type="match status" value="1"/>
</dbReference>
<feature type="compositionally biased region" description="Basic and acidic residues" evidence="3">
    <location>
        <begin position="618"/>
        <end position="658"/>
    </location>
</feature>
<dbReference type="Pfam" id="PF13041">
    <property type="entry name" value="PPR_2"/>
    <property type="match status" value="1"/>
</dbReference>
<evidence type="ECO:0000256" key="1">
    <source>
        <dbReference type="ARBA" id="ARBA00022737"/>
    </source>
</evidence>
<feature type="repeat" description="PPR" evidence="2">
    <location>
        <begin position="179"/>
        <end position="213"/>
    </location>
</feature>
<proteinExistence type="predicted"/>
<dbReference type="GO" id="GO:0031930">
    <property type="term" value="P:mitochondria-nucleus signaling pathway"/>
    <property type="evidence" value="ECO:0007669"/>
    <property type="project" value="TreeGrafter"/>
</dbReference>
<evidence type="ECO:0000256" key="2">
    <source>
        <dbReference type="PROSITE-ProRule" id="PRU00708"/>
    </source>
</evidence>
<evidence type="ECO:0008006" key="6">
    <source>
        <dbReference type="Google" id="ProtNLM"/>
    </source>
</evidence>
<name>A0AA36NBA7_9DINO</name>
<dbReference type="PANTHER" id="PTHR47936">
    <property type="entry name" value="PPR_LONG DOMAIN-CONTAINING PROTEIN"/>
    <property type="match status" value="1"/>
</dbReference>
<feature type="repeat" description="PPR" evidence="2">
    <location>
        <begin position="110"/>
        <end position="144"/>
    </location>
</feature>
<dbReference type="PROSITE" id="PS51375">
    <property type="entry name" value="PPR"/>
    <property type="match status" value="3"/>
</dbReference>
<evidence type="ECO:0000256" key="3">
    <source>
        <dbReference type="SAM" id="MobiDB-lite"/>
    </source>
</evidence>
<comment type="caution">
    <text evidence="4">The sequence shown here is derived from an EMBL/GenBank/DDBJ whole genome shotgun (WGS) entry which is preliminary data.</text>
</comment>
<keyword evidence="5" id="KW-1185">Reference proteome</keyword>
<dbReference type="Gene3D" id="1.25.40.10">
    <property type="entry name" value="Tetratricopeptide repeat domain"/>
    <property type="match status" value="3"/>
</dbReference>